<reference evidence="1 2" key="1">
    <citation type="journal article" date="2018" name="Sci. Rep.">
        <title>Genomic signatures of local adaptation to the degree of environmental predictability in rotifers.</title>
        <authorList>
            <person name="Franch-Gras L."/>
            <person name="Hahn C."/>
            <person name="Garcia-Roger E.M."/>
            <person name="Carmona M.J."/>
            <person name="Serra M."/>
            <person name="Gomez A."/>
        </authorList>
    </citation>
    <scope>NUCLEOTIDE SEQUENCE [LARGE SCALE GENOMIC DNA]</scope>
    <source>
        <strain evidence="1">HYR1</strain>
    </source>
</reference>
<dbReference type="AlphaFoldDB" id="A0A3M7QIA2"/>
<protein>
    <submittedName>
        <fullName evidence="1">Uncharacterized protein</fullName>
    </submittedName>
</protein>
<organism evidence="1 2">
    <name type="scientific">Brachionus plicatilis</name>
    <name type="common">Marine rotifer</name>
    <name type="synonym">Brachionus muelleri</name>
    <dbReference type="NCBI Taxonomy" id="10195"/>
    <lineage>
        <taxon>Eukaryota</taxon>
        <taxon>Metazoa</taxon>
        <taxon>Spiralia</taxon>
        <taxon>Gnathifera</taxon>
        <taxon>Rotifera</taxon>
        <taxon>Eurotatoria</taxon>
        <taxon>Monogononta</taxon>
        <taxon>Pseudotrocha</taxon>
        <taxon>Ploima</taxon>
        <taxon>Brachionidae</taxon>
        <taxon>Brachionus</taxon>
    </lineage>
</organism>
<sequence length="288" mass="32986">MQIEKIILENKIQSKSYFDLLMTCKDFLTFIQPKICIVNLTPPVLRGTKNIIRLLRANTGKKENEPKLNFKIDGRYQHRKISHHHQTQYSVFSGLVQWYEHYSEQRGPIVEYLVSCFDQGSLHLQKQLILKAARKNLFVQPYQLGHASAALHLVIALHFFLSTLRASNKRGKNTEHFGEQRAAVRVAQKNGPKERLIAKGHINAADAVGASAQAHHVLFAQSEHVVGRVVGEDAEQIEKSILYEPLLDVFVGAVVGQRARLKLRLLRLQVDHWGCGRCWRRCTRRTRC</sequence>
<dbReference type="Proteomes" id="UP000276133">
    <property type="component" value="Unassembled WGS sequence"/>
</dbReference>
<evidence type="ECO:0000313" key="1">
    <source>
        <dbReference type="EMBL" id="RNA10973.1"/>
    </source>
</evidence>
<name>A0A3M7QIA2_BRAPC</name>
<gene>
    <name evidence="1" type="ORF">BpHYR1_006951</name>
</gene>
<evidence type="ECO:0000313" key="2">
    <source>
        <dbReference type="Proteomes" id="UP000276133"/>
    </source>
</evidence>
<accession>A0A3M7QIA2</accession>
<proteinExistence type="predicted"/>
<dbReference type="EMBL" id="REGN01006079">
    <property type="protein sequence ID" value="RNA10973.1"/>
    <property type="molecule type" value="Genomic_DNA"/>
</dbReference>
<comment type="caution">
    <text evidence="1">The sequence shown here is derived from an EMBL/GenBank/DDBJ whole genome shotgun (WGS) entry which is preliminary data.</text>
</comment>
<keyword evidence="2" id="KW-1185">Reference proteome</keyword>